<organism evidence="1 2">
    <name type="scientific">Sphingomonas sanguinis</name>
    <dbReference type="NCBI Taxonomy" id="33051"/>
    <lineage>
        <taxon>Bacteria</taxon>
        <taxon>Pseudomonadati</taxon>
        <taxon>Pseudomonadota</taxon>
        <taxon>Alphaproteobacteria</taxon>
        <taxon>Sphingomonadales</taxon>
        <taxon>Sphingomonadaceae</taxon>
        <taxon>Sphingomonas</taxon>
    </lineage>
</organism>
<name>A0A147HTN2_9SPHN</name>
<comment type="caution">
    <text evidence="1">The sequence shown here is derived from an EMBL/GenBank/DDBJ whole genome shotgun (WGS) entry which is preliminary data.</text>
</comment>
<dbReference type="EMBL" id="LDTD01000117">
    <property type="protein sequence ID" value="KTT68245.1"/>
    <property type="molecule type" value="Genomic_DNA"/>
</dbReference>
<dbReference type="Proteomes" id="UP000072867">
    <property type="component" value="Unassembled WGS sequence"/>
</dbReference>
<sequence length="63" mass="6950">MADIGDYLKNGPWDKRWTCPACYHDHHGEVTACEGCGIALSCTIEREPVAICTIVAPNDRDET</sequence>
<reference evidence="1 2" key="1">
    <citation type="journal article" date="2016" name="Front. Microbiol.">
        <title>Genomic Resource of Rice Seed Associated Bacteria.</title>
        <authorList>
            <person name="Midha S."/>
            <person name="Bansal K."/>
            <person name="Sharma S."/>
            <person name="Kumar N."/>
            <person name="Patil P.P."/>
            <person name="Chaudhry V."/>
            <person name="Patil P.B."/>
        </authorList>
    </citation>
    <scope>NUCLEOTIDE SEQUENCE [LARGE SCALE GENOMIC DNA]</scope>
    <source>
        <strain evidence="1 2">NS319</strain>
    </source>
</reference>
<dbReference type="AlphaFoldDB" id="A0A147HTN2"/>
<gene>
    <name evidence="1" type="ORF">NS319_14760</name>
</gene>
<evidence type="ECO:0000313" key="2">
    <source>
        <dbReference type="Proteomes" id="UP000072867"/>
    </source>
</evidence>
<evidence type="ECO:0000313" key="1">
    <source>
        <dbReference type="EMBL" id="KTT68245.1"/>
    </source>
</evidence>
<accession>A0A147HTN2</accession>
<dbReference type="PATRIC" id="fig|33051.3.peg.364"/>
<dbReference type="RefSeq" id="WP_058734283.1">
    <property type="nucleotide sequence ID" value="NZ_LDTD01000117.1"/>
</dbReference>
<protein>
    <recommendedName>
        <fullName evidence="3">RanBP2-type domain-containing protein</fullName>
    </recommendedName>
</protein>
<proteinExistence type="predicted"/>
<evidence type="ECO:0008006" key="3">
    <source>
        <dbReference type="Google" id="ProtNLM"/>
    </source>
</evidence>